<feature type="compositionally biased region" description="Basic and acidic residues" evidence="8">
    <location>
        <begin position="503"/>
        <end position="512"/>
    </location>
</feature>
<evidence type="ECO:0000313" key="10">
    <source>
        <dbReference type="EMBL" id="CAA9235374.1"/>
    </source>
</evidence>
<evidence type="ECO:0000256" key="2">
    <source>
        <dbReference type="ARBA" id="ARBA00022527"/>
    </source>
</evidence>
<dbReference type="InterPro" id="IPR017441">
    <property type="entry name" value="Protein_kinase_ATP_BS"/>
</dbReference>
<dbReference type="InterPro" id="IPR011009">
    <property type="entry name" value="Kinase-like_dom_sf"/>
</dbReference>
<dbReference type="GO" id="GO:0005524">
    <property type="term" value="F:ATP binding"/>
    <property type="evidence" value="ECO:0007669"/>
    <property type="project" value="UniProtKB-UniRule"/>
</dbReference>
<dbReference type="CDD" id="cd14014">
    <property type="entry name" value="STKc_PknB_like"/>
    <property type="match status" value="1"/>
</dbReference>
<feature type="region of interest" description="Disordered" evidence="8">
    <location>
        <begin position="445"/>
        <end position="575"/>
    </location>
</feature>
<feature type="region of interest" description="Disordered" evidence="8">
    <location>
        <begin position="23"/>
        <end position="47"/>
    </location>
</feature>
<keyword evidence="3" id="KW-0808">Transferase</keyword>
<accession>A0A6J4HYS4</accession>
<feature type="compositionally biased region" description="Basic and acidic residues" evidence="8">
    <location>
        <begin position="374"/>
        <end position="383"/>
    </location>
</feature>
<organism evidence="10">
    <name type="scientific">uncultured Arthrobacter sp</name>
    <dbReference type="NCBI Taxonomy" id="114050"/>
    <lineage>
        <taxon>Bacteria</taxon>
        <taxon>Bacillati</taxon>
        <taxon>Actinomycetota</taxon>
        <taxon>Actinomycetes</taxon>
        <taxon>Micrococcales</taxon>
        <taxon>Micrococcaceae</taxon>
        <taxon>Arthrobacter</taxon>
        <taxon>environmental samples</taxon>
    </lineage>
</organism>
<dbReference type="EMBL" id="CADCTE010000079">
    <property type="protein sequence ID" value="CAA9235374.1"/>
    <property type="molecule type" value="Genomic_DNA"/>
</dbReference>
<feature type="compositionally biased region" description="Gly residues" evidence="8">
    <location>
        <begin position="338"/>
        <end position="362"/>
    </location>
</feature>
<keyword evidence="5" id="KW-0418">Kinase</keyword>
<dbReference type="Pfam" id="PF00069">
    <property type="entry name" value="Pkinase"/>
    <property type="match status" value="1"/>
</dbReference>
<feature type="compositionally biased region" description="Low complexity" evidence="8">
    <location>
        <begin position="386"/>
        <end position="401"/>
    </location>
</feature>
<dbReference type="SUPFAM" id="SSF56112">
    <property type="entry name" value="Protein kinase-like (PK-like)"/>
    <property type="match status" value="1"/>
</dbReference>
<sequence length="737" mass="74884">MDKGPAWDFGDYNLRMDISASDGHGFPDLDPGAAPVPDGGSGAGPPPSVQGFETGRLLGTGGGSSVWLVTAHDGGGVFALKVGSGGLSGADPDETDPGVAEGMVHREADVMGGLRHEHLVTIHGIVATDRGPGALMDYAPGGSLQNLVAVRGPLPVGEAVTVLVPIAQALAYLHGQGVSHGDVTPSNILFTEEGKPLLSDFELGRRLGEGLRLTAGTPGFRDPRPSEPERLNTEADVFSLGAVAWFALTGRVPGPSAQRPPLSMLVPEIPPRFLSLIEESLSEDPTQRPDAVSFARGSLRAGTAVPVGLVEAVGEDVRPRLLTRRDAAPNARPWGPLGRIGSGGRRSGGPGAGTAFGSGKGRSGSRARTPASRTDSRPAEPRRRGAAAGTGRRSAARRGFGPVPGSILGSIPGSIPGSMPRWIAAGALAVLLAAGAVWAQGEGGRLRLPERPPEAVAERGPDFPGGGPGQLPPVTDPAPGSGKGPVPQEGPVPREGSAQEGSAAREEPHTQEEPAPLDVPETPEALESLGAPGRAEVHRPSVTPAAPKTQPAPEARTSSGPPAPEPISAVDPLTALPQLAQQRAAAFARADPAVLDEVNTRGSTAMASDLREVTALAEAGRRLAGLRLTVIEAQIVEPPAAKPPAAKPPAAKPPAAKPPAAKPPAAKPPGSNGFADGGASRTAAVAATVEVSAHTELDNSGAAVSAEVPPRRQELVFVLQEEGGWKIHAVYAAAQGP</sequence>
<dbReference type="PROSITE" id="PS00107">
    <property type="entry name" value="PROTEIN_KINASE_ATP"/>
    <property type="match status" value="1"/>
</dbReference>
<feature type="binding site" evidence="7">
    <location>
        <position position="81"/>
    </location>
    <ligand>
        <name>ATP</name>
        <dbReference type="ChEBI" id="CHEBI:30616"/>
    </ligand>
</feature>
<dbReference type="EC" id="2.7.11.1" evidence="1"/>
<dbReference type="PANTHER" id="PTHR43289">
    <property type="entry name" value="MITOGEN-ACTIVATED PROTEIN KINASE KINASE KINASE 20-RELATED"/>
    <property type="match status" value="1"/>
</dbReference>
<feature type="domain" description="Protein kinase" evidence="9">
    <location>
        <begin position="52"/>
        <end position="300"/>
    </location>
</feature>
<feature type="region of interest" description="Disordered" evidence="8">
    <location>
        <begin position="639"/>
        <end position="681"/>
    </location>
</feature>
<evidence type="ECO:0000259" key="9">
    <source>
        <dbReference type="PROSITE" id="PS50011"/>
    </source>
</evidence>
<evidence type="ECO:0000256" key="5">
    <source>
        <dbReference type="ARBA" id="ARBA00022777"/>
    </source>
</evidence>
<evidence type="ECO:0000256" key="3">
    <source>
        <dbReference type="ARBA" id="ARBA00022679"/>
    </source>
</evidence>
<feature type="compositionally biased region" description="Basic and acidic residues" evidence="8">
    <location>
        <begin position="445"/>
        <end position="461"/>
    </location>
</feature>
<dbReference type="InterPro" id="IPR008266">
    <property type="entry name" value="Tyr_kinase_AS"/>
</dbReference>
<feature type="compositionally biased region" description="Pro residues" evidence="8">
    <location>
        <begin position="640"/>
        <end position="667"/>
    </location>
</feature>
<dbReference type="InterPro" id="IPR000719">
    <property type="entry name" value="Prot_kinase_dom"/>
</dbReference>
<keyword evidence="4 7" id="KW-0547">Nucleotide-binding</keyword>
<name>A0A6J4HYS4_9MICC</name>
<dbReference type="GO" id="GO:0004674">
    <property type="term" value="F:protein serine/threonine kinase activity"/>
    <property type="evidence" value="ECO:0007669"/>
    <property type="project" value="UniProtKB-KW"/>
</dbReference>
<evidence type="ECO:0000256" key="7">
    <source>
        <dbReference type="PROSITE-ProRule" id="PRU10141"/>
    </source>
</evidence>
<evidence type="ECO:0000256" key="1">
    <source>
        <dbReference type="ARBA" id="ARBA00012513"/>
    </source>
</evidence>
<dbReference type="RefSeq" id="WP_294566568.1">
    <property type="nucleotide sequence ID" value="NZ_CADCTE010000079.1"/>
</dbReference>
<keyword evidence="2" id="KW-0723">Serine/threonine-protein kinase</keyword>
<dbReference type="PROSITE" id="PS00109">
    <property type="entry name" value="PROTEIN_KINASE_TYR"/>
    <property type="match status" value="1"/>
</dbReference>
<evidence type="ECO:0000256" key="8">
    <source>
        <dbReference type="SAM" id="MobiDB-lite"/>
    </source>
</evidence>
<protein>
    <recommendedName>
        <fullName evidence="1">non-specific serine/threonine protein kinase</fullName>
        <ecNumber evidence="1">2.7.11.1</ecNumber>
    </recommendedName>
</protein>
<evidence type="ECO:0000256" key="6">
    <source>
        <dbReference type="ARBA" id="ARBA00022840"/>
    </source>
</evidence>
<reference evidence="10" key="1">
    <citation type="submission" date="2020-02" db="EMBL/GenBank/DDBJ databases">
        <authorList>
            <person name="Meier V. D."/>
        </authorList>
    </citation>
    <scope>NUCLEOTIDE SEQUENCE</scope>
    <source>
        <strain evidence="10">AVDCRST_MAG83</strain>
    </source>
</reference>
<dbReference type="PROSITE" id="PS50011">
    <property type="entry name" value="PROTEIN_KINASE_DOM"/>
    <property type="match status" value="1"/>
</dbReference>
<keyword evidence="6 7" id="KW-0067">ATP-binding</keyword>
<feature type="region of interest" description="Disordered" evidence="8">
    <location>
        <begin position="327"/>
        <end position="406"/>
    </location>
</feature>
<evidence type="ECO:0000256" key="4">
    <source>
        <dbReference type="ARBA" id="ARBA00022741"/>
    </source>
</evidence>
<gene>
    <name evidence="10" type="ORF">AVDCRST_MAG83-1332</name>
</gene>
<dbReference type="PANTHER" id="PTHR43289:SF6">
    <property type="entry name" value="SERINE_THREONINE-PROTEIN KINASE NEKL-3"/>
    <property type="match status" value="1"/>
</dbReference>
<dbReference type="Gene3D" id="1.10.510.10">
    <property type="entry name" value="Transferase(Phosphotransferase) domain 1"/>
    <property type="match status" value="1"/>
</dbReference>
<dbReference type="AlphaFoldDB" id="A0A6J4HYS4"/>
<proteinExistence type="predicted"/>